<protein>
    <recommendedName>
        <fullName evidence="3">Methyltransferase domain-containing protein</fullName>
    </recommendedName>
</protein>
<dbReference type="OrthoDB" id="5464618at2"/>
<name>A0A1W6MLN7_9FLAO</name>
<proteinExistence type="predicted"/>
<evidence type="ECO:0000313" key="2">
    <source>
        <dbReference type="Proteomes" id="UP000193431"/>
    </source>
</evidence>
<dbReference type="Proteomes" id="UP000193431">
    <property type="component" value="Chromosome"/>
</dbReference>
<dbReference type="RefSeq" id="WP_085767321.1">
    <property type="nucleotide sequence ID" value="NZ_CP019344.1"/>
</dbReference>
<evidence type="ECO:0000313" key="1">
    <source>
        <dbReference type="EMBL" id="ARN78515.1"/>
    </source>
</evidence>
<sequence length="247" mass="29024">MLNTDKDPISHPNFLEDEFSYEWHMSRNERYAFIKLLEKIKPKTAIEIGCFKGGSLEVLSKYCEKVYSFDIMPSVKKNLDAAFPNVEIMIGDSAKLVPDVIKKIDQDPEEQLEFVLIDGDHSYKGVQRDIRAVLEHKIKNRVFVVFHDSFNPICRKAILNINYDEYPHVQYVELDYISGLFLKSEKIYREMWGGLALMVLDKKPRQGKLKVSQCQKLMFDAIYWRSIHPVRDNLLFLKPLMKKMLKR</sequence>
<dbReference type="AlphaFoldDB" id="A0A1W6MLN7"/>
<dbReference type="EMBL" id="CP019344">
    <property type="protein sequence ID" value="ARN78515.1"/>
    <property type="molecule type" value="Genomic_DNA"/>
</dbReference>
<accession>A0A1W6MLN7</accession>
<keyword evidence="2" id="KW-1185">Reference proteome</keyword>
<evidence type="ECO:0008006" key="3">
    <source>
        <dbReference type="Google" id="ProtNLM"/>
    </source>
</evidence>
<reference evidence="1 2" key="1">
    <citation type="submission" date="2016-11" db="EMBL/GenBank/DDBJ databases">
        <title>Trade-off between light-utilization and light-protection in marine flavobacteria.</title>
        <authorList>
            <person name="Kumagai Y."/>
        </authorList>
    </citation>
    <scope>NUCLEOTIDE SEQUENCE [LARGE SCALE GENOMIC DNA]</scope>
    <source>
        <strain evidence="1 2">JCM 13191</strain>
    </source>
</reference>
<gene>
    <name evidence="1" type="ORF">BST97_11245</name>
</gene>
<dbReference type="InterPro" id="IPR029063">
    <property type="entry name" value="SAM-dependent_MTases_sf"/>
</dbReference>
<dbReference type="Gene3D" id="3.40.50.150">
    <property type="entry name" value="Vaccinia Virus protein VP39"/>
    <property type="match status" value="1"/>
</dbReference>
<organism evidence="1 2">
    <name type="scientific">Nonlabens spongiae</name>
    <dbReference type="NCBI Taxonomy" id="331648"/>
    <lineage>
        <taxon>Bacteria</taxon>
        <taxon>Pseudomonadati</taxon>
        <taxon>Bacteroidota</taxon>
        <taxon>Flavobacteriia</taxon>
        <taxon>Flavobacteriales</taxon>
        <taxon>Flavobacteriaceae</taxon>
        <taxon>Nonlabens</taxon>
    </lineage>
</organism>
<dbReference type="Pfam" id="PF13578">
    <property type="entry name" value="Methyltransf_24"/>
    <property type="match status" value="1"/>
</dbReference>
<dbReference type="SUPFAM" id="SSF53335">
    <property type="entry name" value="S-adenosyl-L-methionine-dependent methyltransferases"/>
    <property type="match status" value="1"/>
</dbReference>
<dbReference type="STRING" id="331648.BST97_11245"/>